<dbReference type="STRING" id="1314785.A0A165D0G8"/>
<dbReference type="InParanoid" id="A0A165D0G8"/>
<evidence type="ECO:0000313" key="2">
    <source>
        <dbReference type="EMBL" id="KZT03887.1"/>
    </source>
</evidence>
<dbReference type="EMBL" id="KV427640">
    <property type="protein sequence ID" value="KZT03887.1"/>
    <property type="molecule type" value="Genomic_DNA"/>
</dbReference>
<gene>
    <name evidence="2" type="ORF">LAESUDRAFT_814307</name>
</gene>
<feature type="compositionally biased region" description="Pro residues" evidence="1">
    <location>
        <begin position="208"/>
        <end position="218"/>
    </location>
</feature>
<keyword evidence="3" id="KW-1185">Reference proteome</keyword>
<evidence type="ECO:0000256" key="1">
    <source>
        <dbReference type="SAM" id="MobiDB-lite"/>
    </source>
</evidence>
<reference evidence="2 3" key="1">
    <citation type="journal article" date="2016" name="Mol. Biol. Evol.">
        <title>Comparative Genomics of Early-Diverging Mushroom-Forming Fungi Provides Insights into the Origins of Lignocellulose Decay Capabilities.</title>
        <authorList>
            <person name="Nagy L.G."/>
            <person name="Riley R."/>
            <person name="Tritt A."/>
            <person name="Adam C."/>
            <person name="Daum C."/>
            <person name="Floudas D."/>
            <person name="Sun H."/>
            <person name="Yadav J.S."/>
            <person name="Pangilinan J."/>
            <person name="Larsson K.H."/>
            <person name="Matsuura K."/>
            <person name="Barry K."/>
            <person name="Labutti K."/>
            <person name="Kuo R."/>
            <person name="Ohm R.A."/>
            <person name="Bhattacharya S.S."/>
            <person name="Shirouzu T."/>
            <person name="Yoshinaga Y."/>
            <person name="Martin F.M."/>
            <person name="Grigoriev I.V."/>
            <person name="Hibbett D.S."/>
        </authorList>
    </citation>
    <scope>NUCLEOTIDE SEQUENCE [LARGE SCALE GENOMIC DNA]</scope>
    <source>
        <strain evidence="2 3">93-53</strain>
    </source>
</reference>
<feature type="compositionally biased region" description="Low complexity" evidence="1">
    <location>
        <begin position="53"/>
        <end position="64"/>
    </location>
</feature>
<dbReference type="GeneID" id="63831595"/>
<dbReference type="AlphaFoldDB" id="A0A165D0G8"/>
<feature type="compositionally biased region" description="Low complexity" evidence="1">
    <location>
        <begin position="93"/>
        <end position="113"/>
    </location>
</feature>
<feature type="compositionally biased region" description="Low complexity" evidence="1">
    <location>
        <begin position="72"/>
        <end position="83"/>
    </location>
</feature>
<sequence length="339" mass="36569">MFTNGPDLLQHLKAEHFSNILRVPKRDWDLYMRACEGRSGATDSIAVPSRFPSSSVGDVQSQSQMGDHVERAASSSLRSSPAREPVLTDNSPSRVCSPSRNTSSSPFRPSTRPSHIHGLRSPARPFTPIRHHSSFTDFAARSSPIRHHSSFTNFAAQSSPISTPLASPLPSSPALSNLVADAITSAGTINSTPSRAALPRGKRFSPYPVSPPLSPPLPRRAMASPEKSKRGTPGSQRPRASVSPGGQSSGSSSVDVESQLTQYIDMSPSPRRYVKQAGSPIPDLYPQLRTEAHYQSPGISDKLQIKSYEADSTVRAFSSGTLIIYPNKMEDVDVDQPDA</sequence>
<name>A0A165D0G8_9APHY</name>
<evidence type="ECO:0000313" key="3">
    <source>
        <dbReference type="Proteomes" id="UP000076871"/>
    </source>
</evidence>
<feature type="region of interest" description="Disordered" evidence="1">
    <location>
        <begin position="41"/>
        <end position="128"/>
    </location>
</feature>
<protein>
    <submittedName>
        <fullName evidence="2">Uncharacterized protein</fullName>
    </submittedName>
</protein>
<accession>A0A165D0G8</accession>
<dbReference type="Proteomes" id="UP000076871">
    <property type="component" value="Unassembled WGS sequence"/>
</dbReference>
<feature type="region of interest" description="Disordered" evidence="1">
    <location>
        <begin position="189"/>
        <end position="256"/>
    </location>
</feature>
<dbReference type="OrthoDB" id="2756589at2759"/>
<organism evidence="2 3">
    <name type="scientific">Laetiporus sulphureus 93-53</name>
    <dbReference type="NCBI Taxonomy" id="1314785"/>
    <lineage>
        <taxon>Eukaryota</taxon>
        <taxon>Fungi</taxon>
        <taxon>Dikarya</taxon>
        <taxon>Basidiomycota</taxon>
        <taxon>Agaricomycotina</taxon>
        <taxon>Agaricomycetes</taxon>
        <taxon>Polyporales</taxon>
        <taxon>Laetiporus</taxon>
    </lineage>
</organism>
<dbReference type="RefSeq" id="XP_040761627.1">
    <property type="nucleotide sequence ID" value="XM_040914568.1"/>
</dbReference>
<feature type="compositionally biased region" description="Low complexity" evidence="1">
    <location>
        <begin position="241"/>
        <end position="256"/>
    </location>
</feature>
<proteinExistence type="predicted"/>